<dbReference type="STRING" id="349521.HCH_06316"/>
<name>Q2S8R1_HAHCH</name>
<dbReference type="EMBL" id="CP000155">
    <property type="protein sequence ID" value="ABC32963.1"/>
    <property type="molecule type" value="Genomic_DNA"/>
</dbReference>
<protein>
    <submittedName>
        <fullName evidence="6">Transcriptional regulator</fullName>
    </submittedName>
</protein>
<dbReference type="AlphaFoldDB" id="Q2S8R1"/>
<evidence type="ECO:0000256" key="4">
    <source>
        <dbReference type="ARBA" id="ARBA00023163"/>
    </source>
</evidence>
<evidence type="ECO:0000313" key="6">
    <source>
        <dbReference type="EMBL" id="ABC32963.1"/>
    </source>
</evidence>
<sequence length="319" mass="35759">MATRFGFDLRALSIFAHVAKTGNMSHSAEQLGMTQSSISQALSKLEESLQTRLFDRTVRPMELTSAGRFLYDRSTRLLQEAEQTSQAILQSDFAQLRLIKIALTDSIVTSVGRSLLDAVKKRAHDWSISTGLSHLHGHSLLSRNTDIIISDDALEDYADLSRYRILREPFILALPNDYDGPVDDLNKLASELDFVRYGAHSLIARGIERHLRAVRVEAPDRLQLDNSYAIVSAVSAGMGWTITTPLCLFQSGIKQHHVQIRRLPGEQLFRSITLTARKGELGDLPREVAQDCIAILKQDFLALMATEHPWMMEYLTLGD</sequence>
<evidence type="ECO:0000256" key="3">
    <source>
        <dbReference type="ARBA" id="ARBA00023125"/>
    </source>
</evidence>
<dbReference type="InterPro" id="IPR036390">
    <property type="entry name" value="WH_DNA-bd_sf"/>
</dbReference>
<keyword evidence="4" id="KW-0804">Transcription</keyword>
<evidence type="ECO:0000259" key="5">
    <source>
        <dbReference type="PROSITE" id="PS50931"/>
    </source>
</evidence>
<dbReference type="InterPro" id="IPR005119">
    <property type="entry name" value="LysR_subst-bd"/>
</dbReference>
<dbReference type="Gene3D" id="1.10.10.10">
    <property type="entry name" value="Winged helix-like DNA-binding domain superfamily/Winged helix DNA-binding domain"/>
    <property type="match status" value="1"/>
</dbReference>
<dbReference type="PANTHER" id="PTHR30126">
    <property type="entry name" value="HTH-TYPE TRANSCRIPTIONAL REGULATOR"/>
    <property type="match status" value="1"/>
</dbReference>
<proteinExistence type="inferred from homology"/>
<keyword evidence="2" id="KW-0805">Transcription regulation</keyword>
<gene>
    <name evidence="6" type="ordered locus">HCH_06316</name>
</gene>
<dbReference type="SUPFAM" id="SSF53850">
    <property type="entry name" value="Periplasmic binding protein-like II"/>
    <property type="match status" value="1"/>
</dbReference>
<dbReference type="Gene3D" id="3.40.190.10">
    <property type="entry name" value="Periplasmic binding protein-like II"/>
    <property type="match status" value="2"/>
</dbReference>
<dbReference type="GO" id="GO:0003700">
    <property type="term" value="F:DNA-binding transcription factor activity"/>
    <property type="evidence" value="ECO:0007669"/>
    <property type="project" value="InterPro"/>
</dbReference>
<dbReference type="Proteomes" id="UP000000238">
    <property type="component" value="Chromosome"/>
</dbReference>
<dbReference type="PROSITE" id="PS50931">
    <property type="entry name" value="HTH_LYSR"/>
    <property type="match status" value="1"/>
</dbReference>
<evidence type="ECO:0000256" key="2">
    <source>
        <dbReference type="ARBA" id="ARBA00023015"/>
    </source>
</evidence>
<dbReference type="InterPro" id="IPR000847">
    <property type="entry name" value="LysR_HTH_N"/>
</dbReference>
<dbReference type="RefSeq" id="WP_011400019.1">
    <property type="nucleotide sequence ID" value="NC_007645.1"/>
</dbReference>
<dbReference type="Pfam" id="PF03466">
    <property type="entry name" value="LysR_substrate"/>
    <property type="match status" value="1"/>
</dbReference>
<dbReference type="SUPFAM" id="SSF46785">
    <property type="entry name" value="Winged helix' DNA-binding domain"/>
    <property type="match status" value="1"/>
</dbReference>
<dbReference type="HOGENOM" id="CLU_039613_6_5_6"/>
<comment type="similarity">
    <text evidence="1">Belongs to the LysR transcriptional regulatory family.</text>
</comment>
<dbReference type="FunFam" id="1.10.10.10:FF:000001">
    <property type="entry name" value="LysR family transcriptional regulator"/>
    <property type="match status" value="1"/>
</dbReference>
<accession>Q2S8R1</accession>
<dbReference type="Pfam" id="PF00126">
    <property type="entry name" value="HTH_1"/>
    <property type="match status" value="1"/>
</dbReference>
<dbReference type="OrthoDB" id="6113677at2"/>
<dbReference type="CDD" id="cd05466">
    <property type="entry name" value="PBP2_LTTR_substrate"/>
    <property type="match status" value="1"/>
</dbReference>
<evidence type="ECO:0000313" key="7">
    <source>
        <dbReference type="Proteomes" id="UP000000238"/>
    </source>
</evidence>
<dbReference type="KEGG" id="hch:HCH_06316"/>
<dbReference type="GO" id="GO:0000976">
    <property type="term" value="F:transcription cis-regulatory region binding"/>
    <property type="evidence" value="ECO:0007669"/>
    <property type="project" value="TreeGrafter"/>
</dbReference>
<dbReference type="eggNOG" id="COG0583">
    <property type="taxonomic scope" value="Bacteria"/>
</dbReference>
<keyword evidence="3" id="KW-0238">DNA-binding</keyword>
<dbReference type="PRINTS" id="PR00039">
    <property type="entry name" value="HTHLYSR"/>
</dbReference>
<reference evidence="6 7" key="1">
    <citation type="journal article" date="2005" name="Nucleic Acids Res.">
        <title>Genomic blueprint of Hahella chejuensis, a marine microbe producing an algicidal agent.</title>
        <authorList>
            <person name="Jeong H."/>
            <person name="Yim J.H."/>
            <person name="Lee C."/>
            <person name="Choi S.-H."/>
            <person name="Park Y.K."/>
            <person name="Yoon S.H."/>
            <person name="Hur C.-G."/>
            <person name="Kang H.-Y."/>
            <person name="Kim D."/>
            <person name="Lee H.H."/>
            <person name="Park K.H."/>
            <person name="Park S.-H."/>
            <person name="Park H.-S."/>
            <person name="Lee H.K."/>
            <person name="Oh T.K."/>
            <person name="Kim J.F."/>
        </authorList>
    </citation>
    <scope>NUCLEOTIDE SEQUENCE [LARGE SCALE GENOMIC DNA]</scope>
    <source>
        <strain evidence="6 7">KCTC 2396</strain>
    </source>
</reference>
<organism evidence="6 7">
    <name type="scientific">Hahella chejuensis (strain KCTC 2396)</name>
    <dbReference type="NCBI Taxonomy" id="349521"/>
    <lineage>
        <taxon>Bacteria</taxon>
        <taxon>Pseudomonadati</taxon>
        <taxon>Pseudomonadota</taxon>
        <taxon>Gammaproteobacteria</taxon>
        <taxon>Oceanospirillales</taxon>
        <taxon>Hahellaceae</taxon>
        <taxon>Hahella</taxon>
    </lineage>
</organism>
<feature type="domain" description="HTH lysR-type" evidence="5">
    <location>
        <begin position="7"/>
        <end position="64"/>
    </location>
</feature>
<keyword evidence="7" id="KW-1185">Reference proteome</keyword>
<dbReference type="InterPro" id="IPR036388">
    <property type="entry name" value="WH-like_DNA-bd_sf"/>
</dbReference>
<dbReference type="PANTHER" id="PTHR30126:SF40">
    <property type="entry name" value="HTH-TYPE TRANSCRIPTIONAL REGULATOR GLTR"/>
    <property type="match status" value="1"/>
</dbReference>
<evidence type="ECO:0000256" key="1">
    <source>
        <dbReference type="ARBA" id="ARBA00009437"/>
    </source>
</evidence>